<keyword evidence="7" id="KW-0520">NAD</keyword>
<protein>
    <recommendedName>
        <fullName evidence="9">L-gulonate 3-dehydrogenase</fullName>
        <ecNumber evidence="8">1.1.1.45</ecNumber>
    </recommendedName>
    <alternativeName>
        <fullName evidence="9">L-gulonate 3-dehydrogenase</fullName>
    </alternativeName>
</protein>
<dbReference type="InterPro" id="IPR036291">
    <property type="entry name" value="NAD(P)-bd_dom_sf"/>
</dbReference>
<feature type="non-terminal residue" evidence="12">
    <location>
        <position position="303"/>
    </location>
</feature>
<name>X0YX66_9ZZZZ</name>
<dbReference type="SUPFAM" id="SSF48179">
    <property type="entry name" value="6-phosphogluconate dehydrogenase C-terminal domain-like"/>
    <property type="match status" value="1"/>
</dbReference>
<evidence type="ECO:0000256" key="8">
    <source>
        <dbReference type="ARBA" id="ARBA00038962"/>
    </source>
</evidence>
<proteinExistence type="inferred from homology"/>
<gene>
    <name evidence="12" type="ORF">S01H4_07329</name>
</gene>
<dbReference type="Pfam" id="PF02737">
    <property type="entry name" value="3HCDH_N"/>
    <property type="match status" value="1"/>
</dbReference>
<keyword evidence="6" id="KW-0560">Oxidoreductase</keyword>
<comment type="subunit">
    <text evidence="3">Homodimer.</text>
</comment>
<dbReference type="EMBL" id="BART01002387">
    <property type="protein sequence ID" value="GAG60825.1"/>
    <property type="molecule type" value="Genomic_DNA"/>
</dbReference>
<evidence type="ECO:0000256" key="2">
    <source>
        <dbReference type="ARBA" id="ARBA00009463"/>
    </source>
</evidence>
<organism evidence="12">
    <name type="scientific">marine sediment metagenome</name>
    <dbReference type="NCBI Taxonomy" id="412755"/>
    <lineage>
        <taxon>unclassified sequences</taxon>
        <taxon>metagenomes</taxon>
        <taxon>ecological metagenomes</taxon>
    </lineage>
</organism>
<dbReference type="GO" id="GO:0050104">
    <property type="term" value="F:L-gulonate 3-dehydrogenase activity"/>
    <property type="evidence" value="ECO:0007669"/>
    <property type="project" value="UniProtKB-EC"/>
</dbReference>
<dbReference type="EC" id="1.1.1.45" evidence="8"/>
<evidence type="ECO:0000256" key="3">
    <source>
        <dbReference type="ARBA" id="ARBA00011738"/>
    </source>
</evidence>
<dbReference type="GO" id="GO:0005737">
    <property type="term" value="C:cytoplasm"/>
    <property type="evidence" value="ECO:0007669"/>
    <property type="project" value="UniProtKB-SubCell"/>
</dbReference>
<keyword evidence="5" id="KW-0597">Phosphoprotein</keyword>
<dbReference type="PANTHER" id="PTHR48075:SF1">
    <property type="entry name" value="LAMBDA-CRYSTALLIN HOMOLOG"/>
    <property type="match status" value="1"/>
</dbReference>
<dbReference type="Pfam" id="PF00725">
    <property type="entry name" value="3HCDH"/>
    <property type="match status" value="1"/>
</dbReference>
<comment type="subcellular location">
    <subcellularLocation>
        <location evidence="1">Cytoplasm</location>
    </subcellularLocation>
</comment>
<accession>X0YX66</accession>
<reference evidence="12" key="1">
    <citation type="journal article" date="2014" name="Front. Microbiol.">
        <title>High frequency of phylogenetically diverse reductive dehalogenase-homologous genes in deep subseafloor sedimentary metagenomes.</title>
        <authorList>
            <person name="Kawai M."/>
            <person name="Futagami T."/>
            <person name="Toyoda A."/>
            <person name="Takaki Y."/>
            <person name="Nishi S."/>
            <person name="Hori S."/>
            <person name="Arai W."/>
            <person name="Tsubouchi T."/>
            <person name="Morono Y."/>
            <person name="Uchiyama I."/>
            <person name="Ito T."/>
            <person name="Fujiyama A."/>
            <person name="Inagaki F."/>
            <person name="Takami H."/>
        </authorList>
    </citation>
    <scope>NUCLEOTIDE SEQUENCE</scope>
    <source>
        <strain evidence="12">Expedition CK06-06</strain>
    </source>
</reference>
<dbReference type="InterPro" id="IPR006108">
    <property type="entry name" value="3HC_DH_C"/>
</dbReference>
<evidence type="ECO:0000256" key="4">
    <source>
        <dbReference type="ARBA" id="ARBA00022490"/>
    </source>
</evidence>
<dbReference type="InterPro" id="IPR022694">
    <property type="entry name" value="3-OHacyl-CoA_DH"/>
</dbReference>
<comment type="similarity">
    <text evidence="2">Belongs to the 3-hydroxyacyl-CoA dehydrogenase family.</text>
</comment>
<dbReference type="InterPro" id="IPR008927">
    <property type="entry name" value="6-PGluconate_DH-like_C_sf"/>
</dbReference>
<dbReference type="PANTHER" id="PTHR48075">
    <property type="entry name" value="3-HYDROXYACYL-COA DEHYDROGENASE FAMILY PROTEIN"/>
    <property type="match status" value="1"/>
</dbReference>
<feature type="domain" description="3-hydroxyacyl-CoA dehydrogenase NAD binding" evidence="11">
    <location>
        <begin position="8"/>
        <end position="190"/>
    </location>
</feature>
<comment type="caution">
    <text evidence="12">The sequence shown here is derived from an EMBL/GenBank/DDBJ whole genome shotgun (WGS) entry which is preliminary data.</text>
</comment>
<dbReference type="GO" id="GO:0070403">
    <property type="term" value="F:NAD+ binding"/>
    <property type="evidence" value="ECO:0007669"/>
    <property type="project" value="InterPro"/>
</dbReference>
<evidence type="ECO:0000256" key="7">
    <source>
        <dbReference type="ARBA" id="ARBA00023027"/>
    </source>
</evidence>
<evidence type="ECO:0000313" key="12">
    <source>
        <dbReference type="EMBL" id="GAG60825.1"/>
    </source>
</evidence>
<dbReference type="SUPFAM" id="SSF51735">
    <property type="entry name" value="NAD(P)-binding Rossmann-fold domains"/>
    <property type="match status" value="1"/>
</dbReference>
<evidence type="ECO:0000256" key="5">
    <source>
        <dbReference type="ARBA" id="ARBA00022553"/>
    </source>
</evidence>
<evidence type="ECO:0000259" key="10">
    <source>
        <dbReference type="Pfam" id="PF00725"/>
    </source>
</evidence>
<evidence type="ECO:0000259" key="11">
    <source>
        <dbReference type="Pfam" id="PF02737"/>
    </source>
</evidence>
<evidence type="ECO:0000256" key="6">
    <source>
        <dbReference type="ARBA" id="ARBA00023002"/>
    </source>
</evidence>
<keyword evidence="4" id="KW-0963">Cytoplasm</keyword>
<evidence type="ECO:0000256" key="1">
    <source>
        <dbReference type="ARBA" id="ARBA00004496"/>
    </source>
</evidence>
<dbReference type="InterPro" id="IPR013328">
    <property type="entry name" value="6PGD_dom2"/>
</dbReference>
<dbReference type="GO" id="GO:0006631">
    <property type="term" value="P:fatty acid metabolic process"/>
    <property type="evidence" value="ECO:0007669"/>
    <property type="project" value="InterPro"/>
</dbReference>
<dbReference type="InterPro" id="IPR006176">
    <property type="entry name" value="3-OHacyl-CoA_DH_NAD-bd"/>
</dbReference>
<dbReference type="PIRSF" id="PIRSF000105">
    <property type="entry name" value="HCDH"/>
    <property type="match status" value="1"/>
</dbReference>
<dbReference type="AlphaFoldDB" id="X0YX66"/>
<sequence length="303" mass="33587">MEVKDINKIAVIGAGVIGNSWTANFIWKEYPVNLWLFTAEEENIAKQEIQEHLEGLAINGVFGKEKIPEMMKLINYTSSLETAVKDAQLIQESIIENLEIKQKLLADIDKFANPDAIFASSTSYLLISDIAKFSQYSKRCIGAHPYNPPHLIPLVEITIPEDDKGSIETAELAAEFYKTINKVPVILKKDVPGFIANQIQTAVSTICGELLANGVCTAEDIDKAMSFGPGLRWATMGPYLIYQLGGGKGGIKGLTLHIRGESEDLMSRKELETYANFIQGEVDKEMANRPPEFGNDNESLRKF</sequence>
<feature type="domain" description="3-hydroxyacyl-CoA dehydrogenase C-terminal" evidence="10">
    <location>
        <begin position="193"/>
        <end position="255"/>
    </location>
</feature>
<dbReference type="Gene3D" id="3.40.50.720">
    <property type="entry name" value="NAD(P)-binding Rossmann-like Domain"/>
    <property type="match status" value="1"/>
</dbReference>
<evidence type="ECO:0000256" key="9">
    <source>
        <dbReference type="ARBA" id="ARBA00042709"/>
    </source>
</evidence>
<dbReference type="Gene3D" id="1.10.1040.10">
    <property type="entry name" value="N-(1-d-carboxylethyl)-l-norvaline Dehydrogenase, domain 2"/>
    <property type="match status" value="1"/>
</dbReference>